<organism evidence="5 6">
    <name type="scientific">Paenibacillus ginsengarvi</name>
    <dbReference type="NCBI Taxonomy" id="400777"/>
    <lineage>
        <taxon>Bacteria</taxon>
        <taxon>Bacillati</taxon>
        <taxon>Bacillota</taxon>
        <taxon>Bacilli</taxon>
        <taxon>Bacillales</taxon>
        <taxon>Paenibacillaceae</taxon>
        <taxon>Paenibacillus</taxon>
    </lineage>
</organism>
<keyword evidence="2" id="KW-0238">DNA-binding</keyword>
<dbReference type="InterPro" id="IPR003313">
    <property type="entry name" value="AraC-bd"/>
</dbReference>
<dbReference type="GO" id="GO:0003700">
    <property type="term" value="F:DNA-binding transcription factor activity"/>
    <property type="evidence" value="ECO:0007669"/>
    <property type="project" value="InterPro"/>
</dbReference>
<evidence type="ECO:0000313" key="5">
    <source>
        <dbReference type="EMBL" id="RKN77148.1"/>
    </source>
</evidence>
<dbReference type="Gene3D" id="1.10.10.60">
    <property type="entry name" value="Homeodomain-like"/>
    <property type="match status" value="2"/>
</dbReference>
<dbReference type="InterPro" id="IPR020449">
    <property type="entry name" value="Tscrpt_reg_AraC-type_HTH"/>
</dbReference>
<dbReference type="InterPro" id="IPR011051">
    <property type="entry name" value="RmlC_Cupin_sf"/>
</dbReference>
<dbReference type="GO" id="GO:0043565">
    <property type="term" value="F:sequence-specific DNA binding"/>
    <property type="evidence" value="ECO:0007669"/>
    <property type="project" value="InterPro"/>
</dbReference>
<dbReference type="PANTHER" id="PTHR43280:SF27">
    <property type="entry name" value="TRANSCRIPTIONAL REGULATOR MTLR"/>
    <property type="match status" value="1"/>
</dbReference>
<keyword evidence="6" id="KW-1185">Reference proteome</keyword>
<dbReference type="PANTHER" id="PTHR43280">
    <property type="entry name" value="ARAC-FAMILY TRANSCRIPTIONAL REGULATOR"/>
    <property type="match status" value="1"/>
</dbReference>
<evidence type="ECO:0000256" key="3">
    <source>
        <dbReference type="ARBA" id="ARBA00023163"/>
    </source>
</evidence>
<dbReference type="SUPFAM" id="SSF51182">
    <property type="entry name" value="RmlC-like cupins"/>
    <property type="match status" value="1"/>
</dbReference>
<feature type="domain" description="HTH araC/xylS-type" evidence="4">
    <location>
        <begin position="171"/>
        <end position="270"/>
    </location>
</feature>
<evidence type="ECO:0000256" key="2">
    <source>
        <dbReference type="ARBA" id="ARBA00023125"/>
    </source>
</evidence>
<comment type="caution">
    <text evidence="5">The sequence shown here is derived from an EMBL/GenBank/DDBJ whole genome shotgun (WGS) entry which is preliminary data.</text>
</comment>
<dbReference type="InterPro" id="IPR014710">
    <property type="entry name" value="RmlC-like_jellyroll"/>
</dbReference>
<dbReference type="InterPro" id="IPR018060">
    <property type="entry name" value="HTH_AraC"/>
</dbReference>
<sequence length="271" mass="32164">MKRTLFNLMHTFVFQTKSYSKPSFHSHPEYEMLYFHTGTCKYLIGDECFEITPGSLVIMDGMSRHGPIMSEPCMRTVLRFDSMEVLPLMRLPDSIDLLRPFRLLRHYHWRLEGPQKAEIESILVRMNHHYSRTDAMHFNRLRAAFLDLLLFVYECSEQQVEHAGLEQNSVHNALVYIEQHYMDDFSLDELAASVNFSRCYMSRLFKERTGMTVFDYVNKRRINEAKLLFLIDRACSVTEVCFRVGYKHLTHFSRTFKRMVGMTPEQFRKLV</sequence>
<evidence type="ECO:0000313" key="6">
    <source>
        <dbReference type="Proteomes" id="UP000282311"/>
    </source>
</evidence>
<proteinExistence type="predicted"/>
<dbReference type="Pfam" id="PF12833">
    <property type="entry name" value="HTH_18"/>
    <property type="match status" value="1"/>
</dbReference>
<dbReference type="SUPFAM" id="SSF46689">
    <property type="entry name" value="Homeodomain-like"/>
    <property type="match status" value="2"/>
</dbReference>
<evidence type="ECO:0000256" key="1">
    <source>
        <dbReference type="ARBA" id="ARBA00023015"/>
    </source>
</evidence>
<gene>
    <name evidence="5" type="ORF">D7M11_24315</name>
</gene>
<dbReference type="Gene3D" id="2.60.120.10">
    <property type="entry name" value="Jelly Rolls"/>
    <property type="match status" value="1"/>
</dbReference>
<dbReference type="PRINTS" id="PR00032">
    <property type="entry name" value="HTHARAC"/>
</dbReference>
<keyword evidence="1" id="KW-0805">Transcription regulation</keyword>
<dbReference type="RefSeq" id="WP_120749857.1">
    <property type="nucleotide sequence ID" value="NZ_RBAH01000020.1"/>
</dbReference>
<dbReference type="Pfam" id="PF02311">
    <property type="entry name" value="AraC_binding"/>
    <property type="match status" value="1"/>
</dbReference>
<dbReference type="Proteomes" id="UP000282311">
    <property type="component" value="Unassembled WGS sequence"/>
</dbReference>
<dbReference type="SMART" id="SM00342">
    <property type="entry name" value="HTH_ARAC"/>
    <property type="match status" value="1"/>
</dbReference>
<dbReference type="PROSITE" id="PS01124">
    <property type="entry name" value="HTH_ARAC_FAMILY_2"/>
    <property type="match status" value="1"/>
</dbReference>
<dbReference type="OrthoDB" id="2371670at2"/>
<keyword evidence="3" id="KW-0804">Transcription</keyword>
<reference evidence="5 6" key="1">
    <citation type="journal article" date="2007" name="Int. J. Syst. Evol. Microbiol.">
        <title>Paenibacillus ginsengarvi sp. nov., isolated from soil from ginseng cultivation.</title>
        <authorList>
            <person name="Yoon M.H."/>
            <person name="Ten L.N."/>
            <person name="Im W.T."/>
        </authorList>
    </citation>
    <scope>NUCLEOTIDE SEQUENCE [LARGE SCALE GENOMIC DNA]</scope>
    <source>
        <strain evidence="5 6">KCTC 13059</strain>
    </source>
</reference>
<evidence type="ECO:0000259" key="4">
    <source>
        <dbReference type="PROSITE" id="PS01124"/>
    </source>
</evidence>
<dbReference type="AlphaFoldDB" id="A0A3B0BXM7"/>
<accession>A0A3B0BXM7</accession>
<dbReference type="InterPro" id="IPR009057">
    <property type="entry name" value="Homeodomain-like_sf"/>
</dbReference>
<dbReference type="EMBL" id="RBAH01000020">
    <property type="protein sequence ID" value="RKN77148.1"/>
    <property type="molecule type" value="Genomic_DNA"/>
</dbReference>
<protein>
    <submittedName>
        <fullName evidence="5">AraC family transcriptional regulator</fullName>
    </submittedName>
</protein>
<name>A0A3B0BXM7_9BACL</name>